<sequence>LRQIQRETLDVSSLAELYHHGSGLKRKTITVKDLVCQRMRPCKAYPGLISSWWNAGKTEYARILRVAKLGQREVILVCKNSGSSGS</sequence>
<comment type="caution">
    <text evidence="1">The sequence shown here is derived from an EMBL/GenBank/DDBJ whole genome shotgun (WGS) entry which is preliminary data.</text>
</comment>
<reference evidence="1 2" key="1">
    <citation type="submission" date="2019-12" db="EMBL/GenBank/DDBJ databases">
        <authorList>
            <person name="Alioto T."/>
            <person name="Alioto T."/>
            <person name="Gomez Garrido J."/>
        </authorList>
    </citation>
    <scope>NUCLEOTIDE SEQUENCE [LARGE SCALE GENOMIC DNA]</scope>
</reference>
<proteinExistence type="predicted"/>
<gene>
    <name evidence="1" type="ORF">OLEA9_A014326</name>
</gene>
<dbReference type="EMBL" id="CACTIH010007755">
    <property type="protein sequence ID" value="CAA3017884.1"/>
    <property type="molecule type" value="Genomic_DNA"/>
</dbReference>
<feature type="non-terminal residue" evidence="1">
    <location>
        <position position="1"/>
    </location>
</feature>
<dbReference type="Gramene" id="OE9A014326T1">
    <property type="protein sequence ID" value="OE9A014326C1"/>
    <property type="gene ID" value="OE9A014326"/>
</dbReference>
<keyword evidence="2" id="KW-1185">Reference proteome</keyword>
<organism evidence="1 2">
    <name type="scientific">Olea europaea subsp. europaea</name>
    <dbReference type="NCBI Taxonomy" id="158383"/>
    <lineage>
        <taxon>Eukaryota</taxon>
        <taxon>Viridiplantae</taxon>
        <taxon>Streptophyta</taxon>
        <taxon>Embryophyta</taxon>
        <taxon>Tracheophyta</taxon>
        <taxon>Spermatophyta</taxon>
        <taxon>Magnoliopsida</taxon>
        <taxon>eudicotyledons</taxon>
        <taxon>Gunneridae</taxon>
        <taxon>Pentapetalae</taxon>
        <taxon>asterids</taxon>
        <taxon>lamiids</taxon>
        <taxon>Lamiales</taxon>
        <taxon>Oleaceae</taxon>
        <taxon>Oleeae</taxon>
        <taxon>Olea</taxon>
    </lineage>
</organism>
<accession>A0A8S0UJQ3</accession>
<protein>
    <submittedName>
        <fullName evidence="1">Uncharacterized protein</fullName>
    </submittedName>
</protein>
<dbReference type="Proteomes" id="UP000594638">
    <property type="component" value="Unassembled WGS sequence"/>
</dbReference>
<evidence type="ECO:0000313" key="1">
    <source>
        <dbReference type="EMBL" id="CAA3017884.1"/>
    </source>
</evidence>
<evidence type="ECO:0000313" key="2">
    <source>
        <dbReference type="Proteomes" id="UP000594638"/>
    </source>
</evidence>
<name>A0A8S0UJQ3_OLEEU</name>
<dbReference type="AlphaFoldDB" id="A0A8S0UJQ3"/>